<dbReference type="SUPFAM" id="SSF52096">
    <property type="entry name" value="ClpP/crotonase"/>
    <property type="match status" value="1"/>
</dbReference>
<dbReference type="PROSITE" id="PS50106">
    <property type="entry name" value="PDZ"/>
    <property type="match status" value="1"/>
</dbReference>
<dbReference type="Gene3D" id="3.90.226.10">
    <property type="entry name" value="2-enoyl-CoA Hydratase, Chain A, domain 1"/>
    <property type="match status" value="1"/>
</dbReference>
<dbReference type="InterPro" id="IPR036034">
    <property type="entry name" value="PDZ_sf"/>
</dbReference>
<organism evidence="7 8">
    <name type="scientific">Shewanella putrefaciens</name>
    <name type="common">Pseudomonas putrefaciens</name>
    <dbReference type="NCBI Taxonomy" id="24"/>
    <lineage>
        <taxon>Bacteria</taxon>
        <taxon>Pseudomonadati</taxon>
        <taxon>Pseudomonadota</taxon>
        <taxon>Gammaproteobacteria</taxon>
        <taxon>Alteromonadales</taxon>
        <taxon>Shewanellaceae</taxon>
        <taxon>Shewanella</taxon>
    </lineage>
</organism>
<dbReference type="RefSeq" id="WP_011791263.1">
    <property type="nucleotide sequence ID" value="NZ_BMPK01000007.1"/>
</dbReference>
<gene>
    <name evidence="7" type="ORF">K3G22_19255</name>
</gene>
<proteinExistence type="inferred from homology"/>
<dbReference type="InterPro" id="IPR001478">
    <property type="entry name" value="PDZ"/>
</dbReference>
<sequence length="402" mass="43909">MKHVFRDIGCVGLGLVLGLSISLSSKENTKSSLNNFDYPLLQDVIETVETYYVKTVSKEELVQAAIKGIFEHLDPYSSFLNHQEFLDLKDANRGEYFGFGFEVASNKNQISIIAPFANSPAEKAGIRAGDTIIKLNNTLSTEANLSDILAEIKQHSLRNQPIDLTLKHLNDSTEFKVSLRPSMITMQSVSSTLLKGNIGYIRLSSFQENSTKDVLHSLSQWQSTELTGLILDLRNNPGGLLDQAIKIADIFLAKGRIVSTSGRFFDANSDYYASPQTMFNKVPILVLINKGSASAAEVLAAALQENGRAKLLGETSFGKGTVQSLIPILNDGNAVKLTIAQYNTPKGGNIHEIGIVPDVKVNPETSSNKENMAIIDANSTPSDVAHDYIVNSAIAWIQHHDE</sequence>
<keyword evidence="3 5" id="KW-0378">Hydrolase</keyword>
<protein>
    <submittedName>
        <fullName evidence="7">S41 family peptidase</fullName>
    </submittedName>
</protein>
<evidence type="ECO:0000256" key="3">
    <source>
        <dbReference type="ARBA" id="ARBA00022801"/>
    </source>
</evidence>
<keyword evidence="4 5" id="KW-0720">Serine protease</keyword>
<name>A0ABX8XBD7_SHEPU</name>
<dbReference type="InterPro" id="IPR004447">
    <property type="entry name" value="Peptidase_S41A"/>
</dbReference>
<keyword evidence="8" id="KW-1185">Reference proteome</keyword>
<dbReference type="Pfam" id="PF22694">
    <property type="entry name" value="CtpB_N-like"/>
    <property type="match status" value="1"/>
</dbReference>
<evidence type="ECO:0000259" key="6">
    <source>
        <dbReference type="PROSITE" id="PS50106"/>
    </source>
</evidence>
<dbReference type="CDD" id="cd07560">
    <property type="entry name" value="Peptidase_S41_CPP"/>
    <property type="match status" value="1"/>
</dbReference>
<dbReference type="PANTHER" id="PTHR32060">
    <property type="entry name" value="TAIL-SPECIFIC PROTEASE"/>
    <property type="match status" value="1"/>
</dbReference>
<dbReference type="NCBIfam" id="TIGR00225">
    <property type="entry name" value="prc"/>
    <property type="match status" value="1"/>
</dbReference>
<dbReference type="Pfam" id="PF03572">
    <property type="entry name" value="Peptidase_S41"/>
    <property type="match status" value="1"/>
</dbReference>
<comment type="similarity">
    <text evidence="1 5">Belongs to the peptidase S41A family.</text>
</comment>
<evidence type="ECO:0000256" key="4">
    <source>
        <dbReference type="ARBA" id="ARBA00022825"/>
    </source>
</evidence>
<dbReference type="InterPro" id="IPR055210">
    <property type="entry name" value="CtpA/B_N"/>
</dbReference>
<evidence type="ECO:0000313" key="7">
    <source>
        <dbReference type="EMBL" id="QYX72822.1"/>
    </source>
</evidence>
<reference evidence="7 8" key="1">
    <citation type="submission" date="2021-08" db="EMBL/GenBank/DDBJ databases">
        <title>Shewanella putrefaciens YZ-J, complete genome.</title>
        <authorList>
            <person name="Yi Z."/>
        </authorList>
    </citation>
    <scope>NUCLEOTIDE SEQUENCE [LARGE SCALE GENOMIC DNA]</scope>
    <source>
        <strain evidence="7 8">YZ-J</strain>
    </source>
</reference>
<dbReference type="SMART" id="SM00228">
    <property type="entry name" value="PDZ"/>
    <property type="match status" value="1"/>
</dbReference>
<dbReference type="Gene3D" id="2.30.42.10">
    <property type="match status" value="1"/>
</dbReference>
<dbReference type="Proteomes" id="UP000827084">
    <property type="component" value="Chromosome"/>
</dbReference>
<dbReference type="Pfam" id="PF00595">
    <property type="entry name" value="PDZ"/>
    <property type="match status" value="1"/>
</dbReference>
<keyword evidence="2 5" id="KW-0645">Protease</keyword>
<evidence type="ECO:0000313" key="8">
    <source>
        <dbReference type="Proteomes" id="UP000827084"/>
    </source>
</evidence>
<dbReference type="GeneID" id="67445444"/>
<dbReference type="PANTHER" id="PTHR32060:SF30">
    <property type="entry name" value="CARBOXY-TERMINAL PROCESSING PROTEASE CTPA"/>
    <property type="match status" value="1"/>
</dbReference>
<dbReference type="InterPro" id="IPR005151">
    <property type="entry name" value="Tail-specific_protease"/>
</dbReference>
<dbReference type="SUPFAM" id="SSF50156">
    <property type="entry name" value="PDZ domain-like"/>
    <property type="match status" value="1"/>
</dbReference>
<dbReference type="EMBL" id="CP080635">
    <property type="protein sequence ID" value="QYX72822.1"/>
    <property type="molecule type" value="Genomic_DNA"/>
</dbReference>
<evidence type="ECO:0000256" key="5">
    <source>
        <dbReference type="RuleBase" id="RU004404"/>
    </source>
</evidence>
<accession>A0ABX8XBD7</accession>
<evidence type="ECO:0000256" key="1">
    <source>
        <dbReference type="ARBA" id="ARBA00009179"/>
    </source>
</evidence>
<evidence type="ECO:0000256" key="2">
    <source>
        <dbReference type="ARBA" id="ARBA00022670"/>
    </source>
</evidence>
<dbReference type="SMART" id="SM00245">
    <property type="entry name" value="TSPc"/>
    <property type="match status" value="1"/>
</dbReference>
<dbReference type="Gene3D" id="3.30.750.44">
    <property type="match status" value="1"/>
</dbReference>
<feature type="domain" description="PDZ" evidence="6">
    <location>
        <begin position="85"/>
        <end position="154"/>
    </location>
</feature>
<dbReference type="InterPro" id="IPR029045">
    <property type="entry name" value="ClpP/crotonase-like_dom_sf"/>
</dbReference>